<comment type="caution">
    <text evidence="11">The sequence shown here is derived from an EMBL/GenBank/DDBJ whole genome shotgun (WGS) entry which is preliminary data.</text>
</comment>
<evidence type="ECO:0000259" key="10">
    <source>
        <dbReference type="Pfam" id="PF01909"/>
    </source>
</evidence>
<dbReference type="InterPro" id="IPR052038">
    <property type="entry name" value="Type-VII_TA_antitoxin"/>
</dbReference>
<comment type="cofactor">
    <cofactor evidence="1">
        <name>Mg(2+)</name>
        <dbReference type="ChEBI" id="CHEBI:18420"/>
    </cofactor>
</comment>
<dbReference type="SUPFAM" id="SSF81301">
    <property type="entry name" value="Nucleotidyltransferase"/>
    <property type="match status" value="1"/>
</dbReference>
<evidence type="ECO:0000313" key="11">
    <source>
        <dbReference type="EMBL" id="GAF83261.1"/>
    </source>
</evidence>
<gene>
    <name evidence="11" type="ORF">S01H1_11935</name>
</gene>
<evidence type="ECO:0000256" key="2">
    <source>
        <dbReference type="ARBA" id="ARBA00022649"/>
    </source>
</evidence>
<sequence>MSLYDVLKEKRIEINEIAVKHGAVNIRVFGSVIREEETSGSDIDLLIETPDINKLSFFFPGGLIADLESLLGRKIDIVIESALKPGIRKNVLKEAKAL</sequence>
<dbReference type="GO" id="GO:0016779">
    <property type="term" value="F:nucleotidyltransferase activity"/>
    <property type="evidence" value="ECO:0007669"/>
    <property type="project" value="UniProtKB-KW"/>
</dbReference>
<evidence type="ECO:0000256" key="8">
    <source>
        <dbReference type="ARBA" id="ARBA00022842"/>
    </source>
</evidence>
<protein>
    <recommendedName>
        <fullName evidence="10">Polymerase nucleotidyl transferase domain-containing protein</fullName>
    </recommendedName>
</protein>
<dbReference type="CDD" id="cd05403">
    <property type="entry name" value="NT_KNTase_like"/>
    <property type="match status" value="1"/>
</dbReference>
<dbReference type="EMBL" id="BARS01006103">
    <property type="protein sequence ID" value="GAF83261.1"/>
    <property type="molecule type" value="Genomic_DNA"/>
</dbReference>
<keyword evidence="2" id="KW-1277">Toxin-antitoxin system</keyword>
<dbReference type="PANTHER" id="PTHR33571:SF12">
    <property type="entry name" value="BSL3053 PROTEIN"/>
    <property type="match status" value="1"/>
</dbReference>
<evidence type="ECO:0000256" key="6">
    <source>
        <dbReference type="ARBA" id="ARBA00022741"/>
    </source>
</evidence>
<keyword evidence="3" id="KW-0808">Transferase</keyword>
<accession>X0T7E6</accession>
<reference evidence="11" key="1">
    <citation type="journal article" date="2014" name="Front. Microbiol.">
        <title>High frequency of phylogenetically diverse reductive dehalogenase-homologous genes in deep subseafloor sedimentary metagenomes.</title>
        <authorList>
            <person name="Kawai M."/>
            <person name="Futagami T."/>
            <person name="Toyoda A."/>
            <person name="Takaki Y."/>
            <person name="Nishi S."/>
            <person name="Hori S."/>
            <person name="Arai W."/>
            <person name="Tsubouchi T."/>
            <person name="Morono Y."/>
            <person name="Uchiyama I."/>
            <person name="Ito T."/>
            <person name="Fujiyama A."/>
            <person name="Inagaki F."/>
            <person name="Takami H."/>
        </authorList>
    </citation>
    <scope>NUCLEOTIDE SEQUENCE</scope>
    <source>
        <strain evidence="11">Expedition CK06-06</strain>
    </source>
</reference>
<dbReference type="InterPro" id="IPR002934">
    <property type="entry name" value="Polymerase_NTP_transf_dom"/>
</dbReference>
<proteinExistence type="inferred from homology"/>
<dbReference type="GO" id="GO:0005524">
    <property type="term" value="F:ATP binding"/>
    <property type="evidence" value="ECO:0007669"/>
    <property type="project" value="UniProtKB-KW"/>
</dbReference>
<keyword evidence="6" id="KW-0547">Nucleotide-binding</keyword>
<keyword evidence="8" id="KW-0460">Magnesium</keyword>
<evidence type="ECO:0000256" key="7">
    <source>
        <dbReference type="ARBA" id="ARBA00022840"/>
    </source>
</evidence>
<dbReference type="InterPro" id="IPR043519">
    <property type="entry name" value="NT_sf"/>
</dbReference>
<evidence type="ECO:0000256" key="1">
    <source>
        <dbReference type="ARBA" id="ARBA00001946"/>
    </source>
</evidence>
<feature type="domain" description="Polymerase nucleotidyl transferase" evidence="10">
    <location>
        <begin position="21"/>
        <end position="97"/>
    </location>
</feature>
<evidence type="ECO:0000256" key="4">
    <source>
        <dbReference type="ARBA" id="ARBA00022695"/>
    </source>
</evidence>
<keyword evidence="4" id="KW-0548">Nucleotidyltransferase</keyword>
<dbReference type="Gene3D" id="3.30.460.10">
    <property type="entry name" value="Beta Polymerase, domain 2"/>
    <property type="match status" value="1"/>
</dbReference>
<dbReference type="AlphaFoldDB" id="X0T7E6"/>
<evidence type="ECO:0000256" key="3">
    <source>
        <dbReference type="ARBA" id="ARBA00022679"/>
    </source>
</evidence>
<dbReference type="Pfam" id="PF01909">
    <property type="entry name" value="NTP_transf_2"/>
    <property type="match status" value="1"/>
</dbReference>
<name>X0T7E6_9ZZZZ</name>
<keyword evidence="7" id="KW-0067">ATP-binding</keyword>
<dbReference type="PANTHER" id="PTHR33571">
    <property type="entry name" value="SSL8005 PROTEIN"/>
    <property type="match status" value="1"/>
</dbReference>
<evidence type="ECO:0000256" key="5">
    <source>
        <dbReference type="ARBA" id="ARBA00022723"/>
    </source>
</evidence>
<evidence type="ECO:0000256" key="9">
    <source>
        <dbReference type="ARBA" id="ARBA00038276"/>
    </source>
</evidence>
<keyword evidence="5" id="KW-0479">Metal-binding</keyword>
<dbReference type="GO" id="GO:0046872">
    <property type="term" value="F:metal ion binding"/>
    <property type="evidence" value="ECO:0007669"/>
    <property type="project" value="UniProtKB-KW"/>
</dbReference>
<organism evidence="11">
    <name type="scientific">marine sediment metagenome</name>
    <dbReference type="NCBI Taxonomy" id="412755"/>
    <lineage>
        <taxon>unclassified sequences</taxon>
        <taxon>metagenomes</taxon>
        <taxon>ecological metagenomes</taxon>
    </lineage>
</organism>
<comment type="similarity">
    <text evidence="9">Belongs to the MntA antitoxin family.</text>
</comment>